<dbReference type="Pfam" id="PF00076">
    <property type="entry name" value="RRM_1"/>
    <property type="match status" value="1"/>
</dbReference>
<gene>
    <name evidence="6" type="ORF">ZOSMA_45G00760</name>
</gene>
<sequence length="120" mass="13870">MAIKLKIWLFIIMAGRLFGIAPHLLRIDGFFHRCFSSTVFVSRLSFYTTEEKLRDSFSPFGNIKTVRLIKDPQTHRPKGFGFVEFHSENDALRALKAMNYKMIDGRLLILEMAKSDNPTT</sequence>
<dbReference type="GO" id="GO:0048026">
    <property type="term" value="P:positive regulation of mRNA splicing, via spliceosome"/>
    <property type="evidence" value="ECO:0000318"/>
    <property type="project" value="GO_Central"/>
</dbReference>
<dbReference type="InterPro" id="IPR000504">
    <property type="entry name" value="RRM_dom"/>
</dbReference>
<evidence type="ECO:0000313" key="6">
    <source>
        <dbReference type="EMBL" id="KMZ62530.1"/>
    </source>
</evidence>
<keyword evidence="4" id="KW-0472">Membrane</keyword>
<dbReference type="OMA" id="ATWMGRD"/>
<dbReference type="PANTHER" id="PTHR13952">
    <property type="entry name" value="U1 SMALL NUCLEAR RIBONUCLEOPROTEIN 70 KD"/>
    <property type="match status" value="1"/>
</dbReference>
<dbReference type="SMART" id="SM00360">
    <property type="entry name" value="RRM"/>
    <property type="match status" value="1"/>
</dbReference>
<evidence type="ECO:0000256" key="2">
    <source>
        <dbReference type="ARBA" id="ARBA00023242"/>
    </source>
</evidence>
<dbReference type="STRING" id="29655.A0A0K9P2U4"/>
<dbReference type="Gene3D" id="3.30.70.330">
    <property type="match status" value="1"/>
</dbReference>
<feature type="domain" description="RRM" evidence="5">
    <location>
        <begin position="37"/>
        <end position="115"/>
    </location>
</feature>
<comment type="caution">
    <text evidence="6">The sequence shown here is derived from an EMBL/GenBank/DDBJ whole genome shotgun (WGS) entry which is preliminary data.</text>
</comment>
<feature type="transmembrane region" description="Helical" evidence="4">
    <location>
        <begin position="7"/>
        <end position="25"/>
    </location>
</feature>
<dbReference type="AlphaFoldDB" id="A0A0K9P2U4"/>
<dbReference type="InterPro" id="IPR035979">
    <property type="entry name" value="RBD_domain_sf"/>
</dbReference>
<dbReference type="PANTHER" id="PTHR13952:SF21">
    <property type="entry name" value="POLYNUCLEOTIDE ADENYLYLTRANSFERASE DOMAIN_RNA RECOGNITION MOTIF PROTEIN-RELATED"/>
    <property type="match status" value="1"/>
</dbReference>
<dbReference type="OrthoDB" id="439808at2759"/>
<dbReference type="EMBL" id="LFYR01001351">
    <property type="protein sequence ID" value="KMZ62530.1"/>
    <property type="molecule type" value="Genomic_DNA"/>
</dbReference>
<keyword evidence="4" id="KW-1133">Transmembrane helix</keyword>
<evidence type="ECO:0000313" key="7">
    <source>
        <dbReference type="Proteomes" id="UP000036987"/>
    </source>
</evidence>
<dbReference type="PROSITE" id="PS50102">
    <property type="entry name" value="RRM"/>
    <property type="match status" value="1"/>
</dbReference>
<evidence type="ECO:0000256" key="4">
    <source>
        <dbReference type="SAM" id="Phobius"/>
    </source>
</evidence>
<keyword evidence="2" id="KW-0539">Nucleus</keyword>
<reference evidence="7" key="1">
    <citation type="journal article" date="2016" name="Nature">
        <title>The genome of the seagrass Zostera marina reveals angiosperm adaptation to the sea.</title>
        <authorList>
            <person name="Olsen J.L."/>
            <person name="Rouze P."/>
            <person name="Verhelst B."/>
            <person name="Lin Y.-C."/>
            <person name="Bayer T."/>
            <person name="Collen J."/>
            <person name="Dattolo E."/>
            <person name="De Paoli E."/>
            <person name="Dittami S."/>
            <person name="Maumus F."/>
            <person name="Michel G."/>
            <person name="Kersting A."/>
            <person name="Lauritano C."/>
            <person name="Lohaus R."/>
            <person name="Toepel M."/>
            <person name="Tonon T."/>
            <person name="Vanneste K."/>
            <person name="Amirebrahimi M."/>
            <person name="Brakel J."/>
            <person name="Bostroem C."/>
            <person name="Chovatia M."/>
            <person name="Grimwood J."/>
            <person name="Jenkins J.W."/>
            <person name="Jueterbock A."/>
            <person name="Mraz A."/>
            <person name="Stam W.T."/>
            <person name="Tice H."/>
            <person name="Bornberg-Bauer E."/>
            <person name="Green P.J."/>
            <person name="Pearson G.A."/>
            <person name="Procaccini G."/>
            <person name="Duarte C.M."/>
            <person name="Schmutz J."/>
            <person name="Reusch T.B.H."/>
            <person name="Van de Peer Y."/>
        </authorList>
    </citation>
    <scope>NUCLEOTIDE SEQUENCE [LARGE SCALE GENOMIC DNA]</scope>
    <source>
        <strain evidence="7">cv. Finnish</strain>
    </source>
</reference>
<comment type="subcellular location">
    <subcellularLocation>
        <location evidence="1">Nucleus</location>
    </subcellularLocation>
</comment>
<keyword evidence="3" id="KW-0694">RNA-binding</keyword>
<dbReference type="InterPro" id="IPR051183">
    <property type="entry name" value="U1_U11-U12_snRNP_70-35kDa"/>
</dbReference>
<keyword evidence="7" id="KW-1185">Reference proteome</keyword>
<protein>
    <submittedName>
        <fullName evidence="6">Putative RNA binding protein</fullName>
    </submittedName>
</protein>
<proteinExistence type="predicted"/>
<evidence type="ECO:0000256" key="1">
    <source>
        <dbReference type="ARBA" id="ARBA00004123"/>
    </source>
</evidence>
<evidence type="ECO:0000259" key="5">
    <source>
        <dbReference type="PROSITE" id="PS50102"/>
    </source>
</evidence>
<dbReference type="GO" id="GO:0003723">
    <property type="term" value="F:RNA binding"/>
    <property type="evidence" value="ECO:0000318"/>
    <property type="project" value="GO_Central"/>
</dbReference>
<dbReference type="Proteomes" id="UP000036987">
    <property type="component" value="Unassembled WGS sequence"/>
</dbReference>
<name>A0A0K9P2U4_ZOSMR</name>
<dbReference type="InterPro" id="IPR012677">
    <property type="entry name" value="Nucleotide-bd_a/b_plait_sf"/>
</dbReference>
<dbReference type="GO" id="GO:0005681">
    <property type="term" value="C:spliceosomal complex"/>
    <property type="evidence" value="ECO:0000318"/>
    <property type="project" value="GO_Central"/>
</dbReference>
<accession>A0A0K9P2U4</accession>
<dbReference type="SUPFAM" id="SSF54928">
    <property type="entry name" value="RNA-binding domain, RBD"/>
    <property type="match status" value="1"/>
</dbReference>
<organism evidence="6 7">
    <name type="scientific">Zostera marina</name>
    <name type="common">Eelgrass</name>
    <dbReference type="NCBI Taxonomy" id="29655"/>
    <lineage>
        <taxon>Eukaryota</taxon>
        <taxon>Viridiplantae</taxon>
        <taxon>Streptophyta</taxon>
        <taxon>Embryophyta</taxon>
        <taxon>Tracheophyta</taxon>
        <taxon>Spermatophyta</taxon>
        <taxon>Magnoliopsida</taxon>
        <taxon>Liliopsida</taxon>
        <taxon>Zosteraceae</taxon>
        <taxon>Zostera</taxon>
    </lineage>
</organism>
<evidence type="ECO:0000256" key="3">
    <source>
        <dbReference type="PROSITE-ProRule" id="PRU00176"/>
    </source>
</evidence>
<keyword evidence="4" id="KW-0812">Transmembrane</keyword>